<sequence>MAHPHPQEYTSVWWPEDRIKATLNTKYVLSRLRPENVPRLFDLPRWGEGLTSETYMEWILLKAGRLFLILDTIGIPDRIFALVDESCDDDDLPIAEQNVDRLGLSPAGNDIALDTKFFHTQWRYLVRGIGEGEHVTYTQNEGVPVEVVRTTTSSDVQGRDDTADKVVLAGAVCRVYLRTQIQVGGAPHFFSTAEVLEEIRGLRELAHQHVISIHASYFVDDTVCALFTGAETDRTLHSFLTDEPPTFKRQSKEFRRQTLITWPHCLASAVAWLHARGHAHAAIRPSNILVDPNFHIYLGQFQALDSLLAPPRVNDLEAYQYSAPERWVRTAAPTIQPTIPSKTLLPSGGRTGRRKKPPRLALSTLDESRSASPDLPRPDSAASKGTVIRIGLPGSPSRFSFVFSSSSSSSSAASTSGNTDSTRSPTLKHHRSAIWSRPKALLSTPSITSSNSSTTSSSAASTTSLVSSPPTRPSPSTTTNITPQQQSSDPSKPSLHTWHSTQTNATHADLFSLAAVTLDILTHLCKRSLSSFASHRSARNRSAGRGGGMADASFHLARNAVQVQSWIALLEGDALKRCRRDRGSDRAYHAVPRMLIVLRAMLAAEPEKRPPAKRVKKCFASAIKEVSRKGGEGVVLHCADVDREEKKRRRKEAELALQRERKMKEEKEKAKKAAKADLIKDEEPFLDSTSVSEFDFGFTDGGSDSEIDEDQEDQADVVDRSILEEEEVPIQVDRVSPQLSLPALDVHISGMEGLTFRHV</sequence>
<dbReference type="PANTHER" id="PTHR44305">
    <property type="entry name" value="SI:DKEY-192D15.2-RELATED"/>
    <property type="match status" value="1"/>
</dbReference>
<dbReference type="Proteomes" id="UP000186955">
    <property type="component" value="Unassembled WGS sequence"/>
</dbReference>
<evidence type="ECO:0000259" key="3">
    <source>
        <dbReference type="PROSITE" id="PS50011"/>
    </source>
</evidence>
<keyword evidence="1" id="KW-0175">Coiled coil</keyword>
<feature type="compositionally biased region" description="Low complexity" evidence="2">
    <location>
        <begin position="442"/>
        <end position="494"/>
    </location>
</feature>
<name>A0A1Q5UN51_9EURO</name>
<proteinExistence type="predicted"/>
<feature type="region of interest" description="Disordered" evidence="2">
    <location>
        <begin position="403"/>
        <end position="499"/>
    </location>
</feature>
<dbReference type="Pfam" id="PF00069">
    <property type="entry name" value="Pkinase"/>
    <property type="match status" value="1"/>
</dbReference>
<comment type="caution">
    <text evidence="4">The sequence shown here is derived from an EMBL/GenBank/DDBJ whole genome shotgun (WGS) entry which is preliminary data.</text>
</comment>
<dbReference type="PANTHER" id="PTHR44305:SF24">
    <property type="entry name" value="TYROSINE-PROTEIN KINASE C03B1.5-RELATED"/>
    <property type="match status" value="1"/>
</dbReference>
<keyword evidence="5" id="KW-1185">Reference proteome</keyword>
<dbReference type="STRING" id="1316194.A0A1Q5UN51"/>
<dbReference type="SUPFAM" id="SSF56112">
    <property type="entry name" value="Protein kinase-like (PK-like)"/>
    <property type="match status" value="1"/>
</dbReference>
<protein>
    <recommendedName>
        <fullName evidence="3">Protein kinase domain-containing protein</fullName>
    </recommendedName>
</protein>
<feature type="coiled-coil region" evidence="1">
    <location>
        <begin position="641"/>
        <end position="677"/>
    </location>
</feature>
<dbReference type="EMBL" id="MNBE01000123">
    <property type="protein sequence ID" value="OKP13916.1"/>
    <property type="molecule type" value="Genomic_DNA"/>
</dbReference>
<dbReference type="InterPro" id="IPR053083">
    <property type="entry name" value="TF_kinase-domain_protein"/>
</dbReference>
<dbReference type="SMART" id="SM00220">
    <property type="entry name" value="S_TKc"/>
    <property type="match status" value="1"/>
</dbReference>
<reference evidence="4 5" key="1">
    <citation type="submission" date="2016-10" db="EMBL/GenBank/DDBJ databases">
        <title>Genome sequence of the ascomycete fungus Penicillium subrubescens.</title>
        <authorList>
            <person name="De Vries R.P."/>
            <person name="Peng M."/>
            <person name="Dilokpimol A."/>
            <person name="Hilden K."/>
            <person name="Makela M.R."/>
            <person name="Grigoriev I."/>
            <person name="Riley R."/>
            <person name="Granchi Z."/>
        </authorList>
    </citation>
    <scope>NUCLEOTIDE SEQUENCE [LARGE SCALE GENOMIC DNA]</scope>
    <source>
        <strain evidence="4 5">CBS 132785</strain>
    </source>
</reference>
<feature type="compositionally biased region" description="Low complexity" evidence="2">
    <location>
        <begin position="403"/>
        <end position="416"/>
    </location>
</feature>
<feature type="region of interest" description="Disordered" evidence="2">
    <location>
        <begin position="338"/>
        <end position="389"/>
    </location>
</feature>
<evidence type="ECO:0000313" key="4">
    <source>
        <dbReference type="EMBL" id="OKP13916.1"/>
    </source>
</evidence>
<organism evidence="4 5">
    <name type="scientific">Penicillium subrubescens</name>
    <dbReference type="NCBI Taxonomy" id="1316194"/>
    <lineage>
        <taxon>Eukaryota</taxon>
        <taxon>Fungi</taxon>
        <taxon>Dikarya</taxon>
        <taxon>Ascomycota</taxon>
        <taxon>Pezizomycotina</taxon>
        <taxon>Eurotiomycetes</taxon>
        <taxon>Eurotiomycetidae</taxon>
        <taxon>Eurotiales</taxon>
        <taxon>Aspergillaceae</taxon>
        <taxon>Penicillium</taxon>
    </lineage>
</organism>
<evidence type="ECO:0000256" key="1">
    <source>
        <dbReference type="SAM" id="Coils"/>
    </source>
</evidence>
<accession>A0A1Q5UN51</accession>
<dbReference type="GO" id="GO:0004672">
    <property type="term" value="F:protein kinase activity"/>
    <property type="evidence" value="ECO:0007669"/>
    <property type="project" value="InterPro"/>
</dbReference>
<dbReference type="GO" id="GO:0005524">
    <property type="term" value="F:ATP binding"/>
    <property type="evidence" value="ECO:0007669"/>
    <property type="project" value="InterPro"/>
</dbReference>
<dbReference type="InterPro" id="IPR011009">
    <property type="entry name" value="Kinase-like_dom_sf"/>
</dbReference>
<gene>
    <name evidence="4" type="ORF">PENSUB_491</name>
</gene>
<evidence type="ECO:0000256" key="2">
    <source>
        <dbReference type="SAM" id="MobiDB-lite"/>
    </source>
</evidence>
<dbReference type="Gene3D" id="1.10.510.10">
    <property type="entry name" value="Transferase(Phosphotransferase) domain 1"/>
    <property type="match status" value="1"/>
</dbReference>
<dbReference type="InterPro" id="IPR000719">
    <property type="entry name" value="Prot_kinase_dom"/>
</dbReference>
<feature type="domain" description="Protein kinase" evidence="3">
    <location>
        <begin position="123"/>
        <end position="623"/>
    </location>
</feature>
<evidence type="ECO:0000313" key="5">
    <source>
        <dbReference type="Proteomes" id="UP000186955"/>
    </source>
</evidence>
<dbReference type="PROSITE" id="PS50011">
    <property type="entry name" value="PROTEIN_KINASE_DOM"/>
    <property type="match status" value="1"/>
</dbReference>
<dbReference type="AlphaFoldDB" id="A0A1Q5UN51"/>